<feature type="compositionally biased region" description="Low complexity" evidence="1">
    <location>
        <begin position="478"/>
        <end position="492"/>
    </location>
</feature>
<feature type="compositionally biased region" description="Basic and acidic residues" evidence="1">
    <location>
        <begin position="464"/>
        <end position="476"/>
    </location>
</feature>
<feature type="transmembrane region" description="Helical" evidence="2">
    <location>
        <begin position="832"/>
        <end position="854"/>
    </location>
</feature>
<feature type="transmembrane region" description="Helical" evidence="2">
    <location>
        <begin position="866"/>
        <end position="883"/>
    </location>
</feature>
<feature type="region of interest" description="Disordered" evidence="1">
    <location>
        <begin position="290"/>
        <end position="375"/>
    </location>
</feature>
<feature type="domain" description="TRP C-terminal" evidence="4">
    <location>
        <begin position="513"/>
        <end position="908"/>
    </location>
</feature>
<evidence type="ECO:0000313" key="5">
    <source>
        <dbReference type="EMBL" id="OQR93438.1"/>
    </source>
</evidence>
<feature type="transmembrane region" description="Helical" evidence="2">
    <location>
        <begin position="731"/>
        <end position="752"/>
    </location>
</feature>
<keyword evidence="3" id="KW-0732">Signal</keyword>
<evidence type="ECO:0000313" key="6">
    <source>
        <dbReference type="Proteomes" id="UP000243579"/>
    </source>
</evidence>
<evidence type="ECO:0000256" key="1">
    <source>
        <dbReference type="SAM" id="MobiDB-lite"/>
    </source>
</evidence>
<dbReference type="OrthoDB" id="72921at2759"/>
<feature type="signal peptide" evidence="3">
    <location>
        <begin position="1"/>
        <end position="20"/>
    </location>
</feature>
<sequence>MRPSACIAAVVFAAAASVHAQQRKCQHDGGTCGAITCHRAAIHECIDASADGIGAQFDDTRAEHNIGSDDCCAQFDDTPAEHNIGSDSCTSAECVNGNTLYGAQYGHPRSRIIDDISRTKSVCNVSLALTHCEHCCAGVALTYCEYCCARSINLSVFIAKPNLVHSRAQPYYSDAGLVAAEYSDTRAVYVEPGFLHGCPTYSHDADGYTCLACAIALDASLLNAGDTRAVYVEPGFLHGCPTYSHDADGYTCLISTNAHDSRLVCTDANRRPCDSNPGDIRTDSNDSYLISANAHDPASSAPTPTTPASSAPTPTDAPVTPTPATSAPTPTTPASSAPTPTSDTPASSTAVPLSTAPSTAAPSSSSPPSTTSIPTEIPLIVTQPPVTNSAIIDALISVTSTPAPSAPAAFESLLQLNTPPPTTVQAVVTASPADLSKLDQLNQLGKTKAPTSQSSSGSSAQALENDHSEAKNRAKGDLSSSEAAALKSEVTTGTESSTEATIRYIISSIVGLTLVLMTFFQFQATNPSYIVPDEPSVRALSPNSWELPVFIGFVQQISALSLAKYAKVPQTFYMNFLDSLSWLNFLIRGSAPAASATGVSNVQLAGHRRLSSLSSSYDATGFIQFSLRSNVSEDDWFVRLWTAFVIVVVVLLLAVVATGVYGRWAASRSNPFNTNSSDSHRRSASFRSISYRLLSIVVLVCFFAVLPMSMICMFEILEDATTTGFPHTTSVLAILTLLVMYVGVGVGAYKLIDATEASLSRWATRAVFGVVYANYTYPARLFMAATALAQSLTGILIAAVTANSLTQLLALIVVRMIYLLAMIIVRPFECGIQFGFAVAMEVLLLVIFAISAGMTGDITVSTQTSLSYVVIVLVCIFCVVMFVRQLVMLWHFSSAWAKAEDPHTSRVPTLNAHDVDSSLDYTISLPRSGHHSSSGATSPLNTIRIADHGDRL</sequence>
<comment type="caution">
    <text evidence="5">The sequence shown here is derived from an EMBL/GenBank/DDBJ whole genome shotgun (WGS) entry which is preliminary data.</text>
</comment>
<evidence type="ECO:0000259" key="4">
    <source>
        <dbReference type="Pfam" id="PF06011"/>
    </source>
</evidence>
<evidence type="ECO:0000256" key="3">
    <source>
        <dbReference type="SAM" id="SignalP"/>
    </source>
</evidence>
<dbReference type="Pfam" id="PF06011">
    <property type="entry name" value="TRP"/>
    <property type="match status" value="1"/>
</dbReference>
<dbReference type="Proteomes" id="UP000243579">
    <property type="component" value="Unassembled WGS sequence"/>
</dbReference>
<dbReference type="InterPro" id="IPR010308">
    <property type="entry name" value="TRP_C"/>
</dbReference>
<dbReference type="AlphaFoldDB" id="A0A1V9Z611"/>
<keyword evidence="2" id="KW-1133">Transmembrane helix</keyword>
<feature type="transmembrane region" description="Helical" evidence="2">
    <location>
        <begin position="636"/>
        <end position="661"/>
    </location>
</feature>
<keyword evidence="6" id="KW-1185">Reference proteome</keyword>
<dbReference type="GO" id="GO:0016020">
    <property type="term" value="C:membrane"/>
    <property type="evidence" value="ECO:0007669"/>
    <property type="project" value="TreeGrafter"/>
</dbReference>
<feature type="region of interest" description="Disordered" evidence="1">
    <location>
        <begin position="445"/>
        <end position="492"/>
    </location>
</feature>
<dbReference type="GO" id="GO:0055085">
    <property type="term" value="P:transmembrane transport"/>
    <property type="evidence" value="ECO:0007669"/>
    <property type="project" value="TreeGrafter"/>
</dbReference>
<keyword evidence="2" id="KW-0472">Membrane</keyword>
<feature type="chain" id="PRO_5012777190" evidence="3">
    <location>
        <begin position="21"/>
        <end position="952"/>
    </location>
</feature>
<dbReference type="PANTHER" id="PTHR31145:SF6">
    <property type="entry name" value="INTEGRAL MEMBRANE PROTEIN (AFU_ORTHOLOGUE AFUA_7G01610)"/>
    <property type="match status" value="1"/>
</dbReference>
<keyword evidence="2" id="KW-0812">Transmembrane</keyword>
<name>A0A1V9Z611_ACHHY</name>
<gene>
    <name evidence="5" type="ORF">ACHHYP_02567</name>
</gene>
<protein>
    <submittedName>
        <fullName evidence="5">Mucin-like protein</fullName>
    </submittedName>
</protein>
<dbReference type="PANTHER" id="PTHR31145">
    <property type="entry name" value="INTEGRAL MEMBRANE PROTEIN (AFU_ORTHOLOGUE AFUA_7G01610)"/>
    <property type="match status" value="1"/>
</dbReference>
<dbReference type="EMBL" id="JNBR01000410">
    <property type="protein sequence ID" value="OQR93438.1"/>
    <property type="molecule type" value="Genomic_DNA"/>
</dbReference>
<feature type="transmembrane region" description="Helical" evidence="2">
    <location>
        <begin position="689"/>
        <end position="711"/>
    </location>
</feature>
<reference evidence="5 6" key="1">
    <citation type="journal article" date="2014" name="Genome Biol. Evol.">
        <title>The secreted proteins of Achlya hypogyna and Thraustotheca clavata identify the ancestral oomycete secretome and reveal gene acquisitions by horizontal gene transfer.</title>
        <authorList>
            <person name="Misner I."/>
            <person name="Blouin N."/>
            <person name="Leonard G."/>
            <person name="Richards T.A."/>
            <person name="Lane C.E."/>
        </authorList>
    </citation>
    <scope>NUCLEOTIDE SEQUENCE [LARGE SCALE GENOMIC DNA]</scope>
    <source>
        <strain evidence="5 6">ATCC 48635</strain>
    </source>
</reference>
<feature type="compositionally biased region" description="Low complexity" evidence="1">
    <location>
        <begin position="452"/>
        <end position="462"/>
    </location>
</feature>
<organism evidence="5 6">
    <name type="scientific">Achlya hypogyna</name>
    <name type="common">Oomycete</name>
    <name type="synonym">Protoachlya hypogyna</name>
    <dbReference type="NCBI Taxonomy" id="1202772"/>
    <lineage>
        <taxon>Eukaryota</taxon>
        <taxon>Sar</taxon>
        <taxon>Stramenopiles</taxon>
        <taxon>Oomycota</taxon>
        <taxon>Saprolegniomycetes</taxon>
        <taxon>Saprolegniales</taxon>
        <taxon>Achlyaceae</taxon>
        <taxon>Achlya</taxon>
    </lineage>
</organism>
<proteinExistence type="predicted"/>
<evidence type="ECO:0000256" key="2">
    <source>
        <dbReference type="SAM" id="Phobius"/>
    </source>
</evidence>
<accession>A0A1V9Z611</accession>
<dbReference type="InterPro" id="IPR040241">
    <property type="entry name" value="TRP_Flc/Pkd2-like"/>
</dbReference>
<feature type="compositionally biased region" description="Low complexity" evidence="1">
    <location>
        <begin position="297"/>
        <end position="375"/>
    </location>
</feature>